<organism evidence="3">
    <name type="scientific">Camponotus floridanus</name>
    <name type="common">Florida carpenter ant</name>
    <dbReference type="NCBI Taxonomy" id="104421"/>
    <lineage>
        <taxon>Eukaryota</taxon>
        <taxon>Metazoa</taxon>
        <taxon>Ecdysozoa</taxon>
        <taxon>Arthropoda</taxon>
        <taxon>Hexapoda</taxon>
        <taxon>Insecta</taxon>
        <taxon>Pterygota</taxon>
        <taxon>Neoptera</taxon>
        <taxon>Endopterygota</taxon>
        <taxon>Hymenoptera</taxon>
        <taxon>Apocrita</taxon>
        <taxon>Aculeata</taxon>
        <taxon>Formicoidea</taxon>
        <taxon>Formicidae</taxon>
        <taxon>Formicinae</taxon>
        <taxon>Camponotus</taxon>
    </lineage>
</organism>
<name>E2A5C3_CAMFO</name>
<sequence length="506" mass="57358">MWGLTTRQREKGRQGEVSRQPRGYIAFPGCPRGLTFSSAQKMMEAVRMSRFMRFHGCFEMLIKFLIKPIIEHVSIYNVRNILNATSAKKFVHLIPFVSDSSDQWDPTEGNSGLIYLLAHYAFCIDIISLTFCQSPRLLSGRDKRQRNKPLYFHVRIPFTCLQLFCVCELASSVPTILGKCRCNVCVYKERKSSTIHLGRRKTGRRKRENEMTIPKAIDMKNRGEKCDVWQLFLNVTPEALGEKRLRIFYSYVQRQVHSTSNVARILVFDVLLLLRGNVSSGTRPRIAPLASALPDGGHKVGAQAALITRWDCKPAVQLLWLRHAMDARLELSHIDLASPLSPDEIARKLATAKIYVVRPTGPPLNRWIIAIAGLGCQVCDIDVTESITVISDRIDMVMSSFYGRKNNGDDGTSRGRSHQTYLPSSCTGTDDKEDNHQRIDKSFLQGFLNTLPFIKNQIKFLQCVGNTGDLFYQESMSSDLQREFKPADSRSFTDLTNVTHNDNVTV</sequence>
<feature type="compositionally biased region" description="Polar residues" evidence="1">
    <location>
        <begin position="418"/>
        <end position="428"/>
    </location>
</feature>
<evidence type="ECO:0000256" key="1">
    <source>
        <dbReference type="SAM" id="MobiDB-lite"/>
    </source>
</evidence>
<evidence type="ECO:0000313" key="2">
    <source>
        <dbReference type="EMBL" id="EFN71345.1"/>
    </source>
</evidence>
<evidence type="ECO:0000313" key="3">
    <source>
        <dbReference type="Proteomes" id="UP000000311"/>
    </source>
</evidence>
<keyword evidence="3" id="KW-1185">Reference proteome</keyword>
<reference evidence="2 3" key="1">
    <citation type="journal article" date="2010" name="Science">
        <title>Genomic comparison of the ants Camponotus floridanus and Harpegnathos saltator.</title>
        <authorList>
            <person name="Bonasio R."/>
            <person name="Zhang G."/>
            <person name="Ye C."/>
            <person name="Mutti N.S."/>
            <person name="Fang X."/>
            <person name="Qin N."/>
            <person name="Donahue G."/>
            <person name="Yang P."/>
            <person name="Li Q."/>
            <person name="Li C."/>
            <person name="Zhang P."/>
            <person name="Huang Z."/>
            <person name="Berger S.L."/>
            <person name="Reinberg D."/>
            <person name="Wang J."/>
            <person name="Liebig J."/>
        </authorList>
    </citation>
    <scope>NUCLEOTIDE SEQUENCE [LARGE SCALE GENOMIC DNA]</scope>
    <source>
        <strain evidence="3">C129</strain>
    </source>
</reference>
<dbReference type="Proteomes" id="UP000000311">
    <property type="component" value="Unassembled WGS sequence"/>
</dbReference>
<dbReference type="AlphaFoldDB" id="E2A5C3"/>
<feature type="region of interest" description="Disordered" evidence="1">
    <location>
        <begin position="405"/>
        <end position="434"/>
    </location>
</feature>
<protein>
    <submittedName>
        <fullName evidence="2">Uncharacterized protein</fullName>
    </submittedName>
</protein>
<dbReference type="InParanoid" id="E2A5C3"/>
<proteinExistence type="predicted"/>
<gene>
    <name evidence="2" type="ORF">EAG_06071</name>
</gene>
<dbReference type="EMBL" id="GL436921">
    <property type="protein sequence ID" value="EFN71345.1"/>
    <property type="molecule type" value="Genomic_DNA"/>
</dbReference>
<accession>E2A5C3</accession>